<evidence type="ECO:0000313" key="3">
    <source>
        <dbReference type="Proteomes" id="UP000035037"/>
    </source>
</evidence>
<dbReference type="PATRIC" id="fig|1608419.3.peg.1574"/>
<dbReference type="InterPro" id="IPR004919">
    <property type="entry name" value="GmrSD_N"/>
</dbReference>
<dbReference type="Proteomes" id="UP000035037">
    <property type="component" value="Unassembled WGS sequence"/>
</dbReference>
<name>A0A0G8AYD5_9SYNE</name>
<accession>A0A0G8AYD5</accession>
<evidence type="ECO:0000259" key="1">
    <source>
        <dbReference type="Pfam" id="PF03235"/>
    </source>
</evidence>
<reference evidence="2 3" key="1">
    <citation type="submission" date="2015-02" db="EMBL/GenBank/DDBJ databases">
        <authorList>
            <person name="Slaby B."/>
            <person name="Hentschel U."/>
        </authorList>
    </citation>
    <scope>NUCLEOTIDE SEQUENCE [LARGE SCALE GENOMIC DNA]</scope>
    <source>
        <strain evidence="2">15L</strain>
    </source>
</reference>
<evidence type="ECO:0000313" key="2">
    <source>
        <dbReference type="EMBL" id="KKZ14330.1"/>
    </source>
</evidence>
<dbReference type="PANTHER" id="PTHR39639:SF1">
    <property type="entry name" value="DUF262 DOMAIN-CONTAINING PROTEIN"/>
    <property type="match status" value="1"/>
</dbReference>
<dbReference type="EMBL" id="JYFQ01000030">
    <property type="protein sequence ID" value="KKZ14330.1"/>
    <property type="molecule type" value="Genomic_DNA"/>
</dbReference>
<gene>
    <name evidence="2" type="ORF">TQ37_01405</name>
</gene>
<dbReference type="Pfam" id="PF03235">
    <property type="entry name" value="GmrSD_N"/>
    <property type="match status" value="1"/>
</dbReference>
<dbReference type="PANTHER" id="PTHR39639">
    <property type="entry name" value="CHROMOSOME 16, WHOLE GENOME SHOTGUN SEQUENCE"/>
    <property type="match status" value="1"/>
</dbReference>
<feature type="domain" description="GmrSD restriction endonucleases N-terminal" evidence="1">
    <location>
        <begin position="35"/>
        <end position="178"/>
    </location>
</feature>
<comment type="caution">
    <text evidence="2">The sequence shown here is derived from an EMBL/GenBank/DDBJ whole genome shotgun (WGS) entry which is preliminary data.</text>
</comment>
<sequence>MPWEEEKEEILSDISYNITSYGADYPVDGIVRRFRQEDIFVPDFQRKPVWSWTQASRFIESLLLGLPVPGIFLYKEKDSEKMQIVDGQQRILSLDKFYPKEKRSKVHKLKGDHQHFLNQHYDSLKPESRRKLDNSILHATIFEQRSPENNCNSIYEVFGRINTGGTLLHSQEVRSCLYYGDLSRWLRNFNSKNKKWREFLKYNKSDSHGEELILRIIALKQNLNNYDYPLKHFLNSFMQSNRNPSQEWLDSMEKWIHRISSLTVKNINKEIFFRNHRIVPVIAEAILIGIWNCVEKLEENDISEFNFSRPEVLQDTAARLLEDAEFQTLTKNKTTSSEAVKGRIEKATKAFKEVIK</sequence>
<protein>
    <recommendedName>
        <fullName evidence="1">GmrSD restriction endonucleases N-terminal domain-containing protein</fullName>
    </recommendedName>
</protein>
<reference evidence="2 3" key="2">
    <citation type="submission" date="2015-05" db="EMBL/GenBank/DDBJ databases">
        <title>Lifestyle Evolution in Cyanobacterial Symbionts of Sponges.</title>
        <authorList>
            <person name="Burgsdorf I."/>
            <person name="Slaby B.M."/>
            <person name="Handley K.M."/>
            <person name="Haber M."/>
            <person name="Blom J."/>
            <person name="Marshall C.W."/>
            <person name="Gilbert J.A."/>
            <person name="Hentschel U."/>
            <person name="Steindler L."/>
        </authorList>
    </citation>
    <scope>NUCLEOTIDE SEQUENCE [LARGE SCALE GENOMIC DNA]</scope>
    <source>
        <strain evidence="2">15L</strain>
    </source>
</reference>
<organism evidence="2 3">
    <name type="scientific">Candidatus Synechococcus spongiarum 15L</name>
    <dbReference type="NCBI Taxonomy" id="1608419"/>
    <lineage>
        <taxon>Bacteria</taxon>
        <taxon>Bacillati</taxon>
        <taxon>Cyanobacteriota</taxon>
        <taxon>Cyanophyceae</taxon>
        <taxon>Synechococcales</taxon>
        <taxon>Synechococcaceae</taxon>
        <taxon>Synechococcus</taxon>
    </lineage>
</organism>
<dbReference type="AlphaFoldDB" id="A0A0G8AYD5"/>
<proteinExistence type="predicted"/>